<dbReference type="PANTHER" id="PTHR30160:SF1">
    <property type="entry name" value="LIPOPOLYSACCHARIDE 1,2-N-ACETYLGLUCOSAMINETRANSFERASE-RELATED"/>
    <property type="match status" value="1"/>
</dbReference>
<dbReference type="GO" id="GO:0008713">
    <property type="term" value="F:ADP-heptose-lipopolysaccharide heptosyltransferase activity"/>
    <property type="evidence" value="ECO:0007669"/>
    <property type="project" value="TreeGrafter"/>
</dbReference>
<dbReference type="Gene3D" id="3.40.50.2000">
    <property type="entry name" value="Glycogen Phosphorylase B"/>
    <property type="match status" value="2"/>
</dbReference>
<reference evidence="4" key="1">
    <citation type="submission" date="2017-01" db="EMBL/GenBank/DDBJ databases">
        <authorList>
            <person name="Mah S.A."/>
            <person name="Swanson W.J."/>
            <person name="Moy G.W."/>
            <person name="Vacquier V.D."/>
        </authorList>
    </citation>
    <scope>NUCLEOTIDE SEQUENCE [LARGE SCALE GENOMIC DNA]</scope>
    <source>
        <strain evidence="4">124861</strain>
    </source>
</reference>
<evidence type="ECO:0000256" key="1">
    <source>
        <dbReference type="ARBA" id="ARBA00022676"/>
    </source>
</evidence>
<dbReference type="InterPro" id="IPR002201">
    <property type="entry name" value="Glyco_trans_9"/>
</dbReference>
<proteinExistence type="predicted"/>
<comment type="caution">
    <text evidence="3">The sequence shown here is derived from an EMBL/GenBank/DDBJ whole genome shotgun (WGS) entry which is preliminary data.</text>
</comment>
<dbReference type="GO" id="GO:0005829">
    <property type="term" value="C:cytosol"/>
    <property type="evidence" value="ECO:0007669"/>
    <property type="project" value="TreeGrafter"/>
</dbReference>
<dbReference type="PANTHER" id="PTHR30160">
    <property type="entry name" value="TETRAACYLDISACCHARIDE 4'-KINASE-RELATED"/>
    <property type="match status" value="1"/>
</dbReference>
<dbReference type="CDD" id="cd03789">
    <property type="entry name" value="GT9_LPS_heptosyltransferase"/>
    <property type="match status" value="1"/>
</dbReference>
<dbReference type="GO" id="GO:0009244">
    <property type="term" value="P:lipopolysaccharide core region biosynthetic process"/>
    <property type="evidence" value="ECO:0007669"/>
    <property type="project" value="TreeGrafter"/>
</dbReference>
<evidence type="ECO:0000256" key="2">
    <source>
        <dbReference type="ARBA" id="ARBA00022679"/>
    </source>
</evidence>
<dbReference type="InterPro" id="IPR011916">
    <property type="entry name" value="LipoPS_heptosylTferase-III"/>
</dbReference>
<evidence type="ECO:0000313" key="3">
    <source>
        <dbReference type="EMBL" id="OSI14618.1"/>
    </source>
</evidence>
<gene>
    <name evidence="3" type="ORF">BV912_12465</name>
</gene>
<dbReference type="InterPro" id="IPR051199">
    <property type="entry name" value="LPS_LOS_Heptosyltrfase"/>
</dbReference>
<evidence type="ECO:0000313" key="4">
    <source>
        <dbReference type="Proteomes" id="UP000193303"/>
    </source>
</evidence>
<name>A0A1X3D403_9NEIS</name>
<protein>
    <submittedName>
        <fullName evidence="3">Lipopolysaccharide heptosyltransferase III</fullName>
    </submittedName>
</protein>
<accession>A0A1X3D403</accession>
<dbReference type="NCBIfam" id="TIGR02201">
    <property type="entry name" value="heptsyl_trn_III"/>
    <property type="match status" value="1"/>
</dbReference>
<dbReference type="OrthoDB" id="9781892at2"/>
<sequence length="365" mass="41522">MSSHYEHAPKSVLVIKLRHHGDVLLTTPVVDKIKQAYPDCAVDMLVYRETADILRDNSQIRRIFTIDRQWKKQGVRQQLAHETALFSDLKAQGYDWVFNLSDQWRAAAVAKLCGKRSASLRYGKRDNALWRFCHNELSEDLGHEHHIVENHLAVLRPLWRLDNAYRPKVRMEIDALTRESLHAKLTERGWRGEAYVLMHPGSRWQFKCWDNGKYAELLQRLLDSGHNIVLTAAPDSQEQAMLADVTGRLNIPEGVKVWQLSGRLNLRELAAAIHGAQLFIGVDSVPMHMAAALDKPQVALFGPSWVSRWRPYSDKATVVWAGDFGELPHPDSINTDDPTRMLEAIPVDAVWRAVQEKLAEAGEAV</sequence>
<dbReference type="Pfam" id="PF01075">
    <property type="entry name" value="Glyco_transf_9"/>
    <property type="match status" value="1"/>
</dbReference>
<dbReference type="AlphaFoldDB" id="A0A1X3D403"/>
<organism evidence="3 4">
    <name type="scientific">Neisseria dumasiana</name>
    <dbReference type="NCBI Taxonomy" id="1931275"/>
    <lineage>
        <taxon>Bacteria</taxon>
        <taxon>Pseudomonadati</taxon>
        <taxon>Pseudomonadota</taxon>
        <taxon>Betaproteobacteria</taxon>
        <taxon>Neisseriales</taxon>
        <taxon>Neisseriaceae</taxon>
        <taxon>Neisseria</taxon>
    </lineage>
</organism>
<dbReference type="RefSeq" id="WP_085360926.1">
    <property type="nucleotide sequence ID" value="NZ_MTAB01000058.1"/>
</dbReference>
<dbReference type="Proteomes" id="UP000193303">
    <property type="component" value="Unassembled WGS sequence"/>
</dbReference>
<dbReference type="EMBL" id="MTAB01000058">
    <property type="protein sequence ID" value="OSI14618.1"/>
    <property type="molecule type" value="Genomic_DNA"/>
</dbReference>
<dbReference type="SUPFAM" id="SSF53756">
    <property type="entry name" value="UDP-Glycosyltransferase/glycogen phosphorylase"/>
    <property type="match status" value="1"/>
</dbReference>
<keyword evidence="1" id="KW-0328">Glycosyltransferase</keyword>
<keyword evidence="2" id="KW-0808">Transferase</keyword>
<dbReference type="STRING" id="1931275.BV914_05380"/>